<keyword evidence="3" id="KW-1185">Reference proteome</keyword>
<dbReference type="EMBL" id="CP090163">
    <property type="protein sequence ID" value="UJO12364.1"/>
    <property type="molecule type" value="Genomic_DNA"/>
</dbReference>
<evidence type="ECO:0000313" key="2">
    <source>
        <dbReference type="EMBL" id="UJO12364.1"/>
    </source>
</evidence>
<dbReference type="Pfam" id="PF12937">
    <property type="entry name" value="F-box-like"/>
    <property type="match status" value="1"/>
</dbReference>
<proteinExistence type="predicted"/>
<dbReference type="Proteomes" id="UP000756132">
    <property type="component" value="Chromosome 1"/>
</dbReference>
<dbReference type="SUPFAM" id="SSF81383">
    <property type="entry name" value="F-box domain"/>
    <property type="match status" value="1"/>
</dbReference>
<dbReference type="OrthoDB" id="5139943at2759"/>
<dbReference type="InterPro" id="IPR036047">
    <property type="entry name" value="F-box-like_dom_sf"/>
</dbReference>
<reference evidence="2" key="2">
    <citation type="journal article" date="2022" name="Microb. Genom.">
        <title>A chromosome-scale genome assembly of the tomato pathogen Cladosporium fulvum reveals a compartmentalized genome architecture and the presence of a dispensable chromosome.</title>
        <authorList>
            <person name="Zaccaron A.Z."/>
            <person name="Chen L.H."/>
            <person name="Samaras A."/>
            <person name="Stergiopoulos I."/>
        </authorList>
    </citation>
    <scope>NUCLEOTIDE SEQUENCE</scope>
    <source>
        <strain evidence="2">Race5_Kim</strain>
    </source>
</reference>
<dbReference type="Gene3D" id="1.20.1280.50">
    <property type="match status" value="1"/>
</dbReference>
<name>A0A9Q8L7R2_PASFU</name>
<dbReference type="PROSITE" id="PS50181">
    <property type="entry name" value="FBOX"/>
    <property type="match status" value="1"/>
</dbReference>
<accession>A0A9Q8L7R2</accession>
<dbReference type="InterPro" id="IPR001810">
    <property type="entry name" value="F-box_dom"/>
</dbReference>
<organism evidence="2 3">
    <name type="scientific">Passalora fulva</name>
    <name type="common">Tomato leaf mold</name>
    <name type="synonym">Cladosporium fulvum</name>
    <dbReference type="NCBI Taxonomy" id="5499"/>
    <lineage>
        <taxon>Eukaryota</taxon>
        <taxon>Fungi</taxon>
        <taxon>Dikarya</taxon>
        <taxon>Ascomycota</taxon>
        <taxon>Pezizomycotina</taxon>
        <taxon>Dothideomycetes</taxon>
        <taxon>Dothideomycetidae</taxon>
        <taxon>Mycosphaerellales</taxon>
        <taxon>Mycosphaerellaceae</taxon>
        <taxon>Fulvia</taxon>
    </lineage>
</organism>
<sequence>MSVTNFETLPNELVKLIATRSDATTTLNLARTCRRFRAACLDDLIFREILSNAQTDLWHNSSLDLVAISERCSTDAHLWARYAVADQRALAALQGEYLGSKDFISWLPELLVVKHPIMYEKWCIDRSSDTDIDSDERQMFCIVMAQLAQESFDNRSARDMREFLDKTFDCPVVETSAGYLRTMYNVILVVQRLLTTRSSLYNHAARVTAISLPGPLKLALRPLGRDYQLPLPLSGSKLSTKDWQKWYVRHSSARAKSSDIPEGQWTGYYTYGGSFMKDQLDAPMVEIQFVRRRVDSVVLQSCADPEAEVLDTIMAENCRDGVASFKIEAAIQLLESR</sequence>
<dbReference type="KEGG" id="ffu:CLAFUR5_00565"/>
<dbReference type="GeneID" id="71980443"/>
<reference evidence="2" key="1">
    <citation type="submission" date="2021-12" db="EMBL/GenBank/DDBJ databases">
        <authorList>
            <person name="Zaccaron A."/>
            <person name="Stergiopoulos I."/>
        </authorList>
    </citation>
    <scope>NUCLEOTIDE SEQUENCE</scope>
    <source>
        <strain evidence="2">Race5_Kim</strain>
    </source>
</reference>
<protein>
    <recommendedName>
        <fullName evidence="1">F-box domain-containing protein</fullName>
    </recommendedName>
</protein>
<dbReference type="SMART" id="SM00256">
    <property type="entry name" value="FBOX"/>
    <property type="match status" value="1"/>
</dbReference>
<dbReference type="AlphaFoldDB" id="A0A9Q8L7R2"/>
<gene>
    <name evidence="2" type="ORF">CLAFUR5_00565</name>
</gene>
<evidence type="ECO:0000313" key="3">
    <source>
        <dbReference type="Proteomes" id="UP000756132"/>
    </source>
</evidence>
<evidence type="ECO:0000259" key="1">
    <source>
        <dbReference type="PROSITE" id="PS50181"/>
    </source>
</evidence>
<dbReference type="RefSeq" id="XP_047756730.1">
    <property type="nucleotide sequence ID" value="XM_047899713.1"/>
</dbReference>
<feature type="domain" description="F-box" evidence="1">
    <location>
        <begin position="3"/>
        <end position="49"/>
    </location>
</feature>